<evidence type="ECO:0000313" key="2">
    <source>
        <dbReference type="Proteomes" id="UP000823915"/>
    </source>
</evidence>
<reference evidence="1" key="1">
    <citation type="journal article" date="2021" name="PeerJ">
        <title>Extensive microbial diversity within the chicken gut microbiome revealed by metagenomics and culture.</title>
        <authorList>
            <person name="Gilroy R."/>
            <person name="Ravi A."/>
            <person name="Getino M."/>
            <person name="Pursley I."/>
            <person name="Horton D.L."/>
            <person name="Alikhan N.F."/>
            <person name="Baker D."/>
            <person name="Gharbi K."/>
            <person name="Hall N."/>
            <person name="Watson M."/>
            <person name="Adriaenssens E.M."/>
            <person name="Foster-Nyarko E."/>
            <person name="Jarju S."/>
            <person name="Secka A."/>
            <person name="Antonio M."/>
            <person name="Oren A."/>
            <person name="Chaudhuri R.R."/>
            <person name="La Ragione R."/>
            <person name="Hildebrand F."/>
            <person name="Pallen M.J."/>
        </authorList>
    </citation>
    <scope>NUCLEOTIDE SEQUENCE</scope>
    <source>
        <strain evidence="1">1282</strain>
    </source>
</reference>
<comment type="caution">
    <text evidence="1">The sequence shown here is derived from an EMBL/GenBank/DDBJ whole genome shotgun (WGS) entry which is preliminary data.</text>
</comment>
<accession>A0A9D2BZB4</accession>
<organism evidence="1 2">
    <name type="scientific">Candidatus Acutalibacter pullistercoris</name>
    <dbReference type="NCBI Taxonomy" id="2838418"/>
    <lineage>
        <taxon>Bacteria</taxon>
        <taxon>Bacillati</taxon>
        <taxon>Bacillota</taxon>
        <taxon>Clostridia</taxon>
        <taxon>Eubacteriales</taxon>
        <taxon>Acutalibacteraceae</taxon>
        <taxon>Acutalibacter</taxon>
    </lineage>
</organism>
<sequence>MNQKKNCCNQHKRSHVARMAEALSQFIQEQTPDAAYLDNGNGSVTYYRGL</sequence>
<reference evidence="1" key="2">
    <citation type="submission" date="2021-04" db="EMBL/GenBank/DDBJ databases">
        <authorList>
            <person name="Gilroy R."/>
        </authorList>
    </citation>
    <scope>NUCLEOTIDE SEQUENCE</scope>
    <source>
        <strain evidence="1">1282</strain>
    </source>
</reference>
<name>A0A9D2BZB4_9FIRM</name>
<protein>
    <submittedName>
        <fullName evidence="1">Uncharacterized protein</fullName>
    </submittedName>
</protein>
<dbReference type="EMBL" id="DXDU01000027">
    <property type="protein sequence ID" value="HIY25943.1"/>
    <property type="molecule type" value="Genomic_DNA"/>
</dbReference>
<dbReference type="AlphaFoldDB" id="A0A9D2BZB4"/>
<dbReference type="Proteomes" id="UP000823915">
    <property type="component" value="Unassembled WGS sequence"/>
</dbReference>
<evidence type="ECO:0000313" key="1">
    <source>
        <dbReference type="EMBL" id="HIY25943.1"/>
    </source>
</evidence>
<proteinExistence type="predicted"/>
<gene>
    <name evidence="1" type="ORF">H9838_02065</name>
</gene>